<feature type="compositionally biased region" description="Polar residues" evidence="3">
    <location>
        <begin position="1668"/>
        <end position="1679"/>
    </location>
</feature>
<keyword evidence="6" id="KW-1185">Reference proteome</keyword>
<dbReference type="SMART" id="SM00364">
    <property type="entry name" value="LRR_BAC"/>
    <property type="match status" value="11"/>
</dbReference>
<dbReference type="EMBL" id="JARBJD010000001">
    <property type="protein sequence ID" value="KAK2964894.1"/>
    <property type="molecule type" value="Genomic_DNA"/>
</dbReference>
<keyword evidence="2" id="KW-0677">Repeat</keyword>
<feature type="region of interest" description="Disordered" evidence="3">
    <location>
        <begin position="1655"/>
        <end position="1692"/>
    </location>
</feature>
<dbReference type="Gene3D" id="3.80.10.10">
    <property type="entry name" value="Ribonuclease Inhibitor"/>
    <property type="match status" value="3"/>
</dbReference>
<feature type="compositionally biased region" description="Acidic residues" evidence="3">
    <location>
        <begin position="902"/>
        <end position="912"/>
    </location>
</feature>
<dbReference type="PANTHER" id="PTHR48051:SF1">
    <property type="entry name" value="RAS SUPPRESSOR PROTEIN 1"/>
    <property type="match status" value="1"/>
</dbReference>
<dbReference type="Proteomes" id="UP001281761">
    <property type="component" value="Unassembled WGS sequence"/>
</dbReference>
<evidence type="ECO:0000313" key="5">
    <source>
        <dbReference type="EMBL" id="KAK2964894.1"/>
    </source>
</evidence>
<keyword evidence="1" id="KW-0433">Leucine-rich repeat</keyword>
<dbReference type="SMART" id="SM00332">
    <property type="entry name" value="PP2Cc"/>
    <property type="match status" value="1"/>
</dbReference>
<dbReference type="InterPro" id="IPR050216">
    <property type="entry name" value="LRR_domain-containing"/>
</dbReference>
<dbReference type="SMART" id="SM00369">
    <property type="entry name" value="LRR_TYP"/>
    <property type="match status" value="13"/>
</dbReference>
<evidence type="ECO:0000256" key="2">
    <source>
        <dbReference type="ARBA" id="ARBA00022737"/>
    </source>
</evidence>
<accession>A0ABQ9YMV7</accession>
<evidence type="ECO:0000256" key="3">
    <source>
        <dbReference type="SAM" id="MobiDB-lite"/>
    </source>
</evidence>
<dbReference type="Pfam" id="PF13855">
    <property type="entry name" value="LRR_8"/>
    <property type="match status" value="2"/>
</dbReference>
<dbReference type="InterPro" id="IPR032675">
    <property type="entry name" value="LRR_dom_sf"/>
</dbReference>
<dbReference type="InterPro" id="IPR001932">
    <property type="entry name" value="PPM-type_phosphatase-like_dom"/>
</dbReference>
<dbReference type="InterPro" id="IPR001611">
    <property type="entry name" value="Leu-rich_rpt"/>
</dbReference>
<dbReference type="SUPFAM" id="SSF81606">
    <property type="entry name" value="PP2C-like"/>
    <property type="match status" value="1"/>
</dbReference>
<dbReference type="Pfam" id="PF00481">
    <property type="entry name" value="PP2C"/>
    <property type="match status" value="2"/>
</dbReference>
<dbReference type="InterPro" id="IPR003591">
    <property type="entry name" value="Leu-rich_rpt_typical-subtyp"/>
</dbReference>
<name>A0ABQ9YMV7_9EUKA</name>
<gene>
    <name evidence="5" type="ORF">BLNAU_195</name>
</gene>
<reference evidence="5 6" key="1">
    <citation type="journal article" date="2022" name="bioRxiv">
        <title>Genomics of Preaxostyla Flagellates Illuminates Evolutionary Transitions and the Path Towards Mitochondrial Loss.</title>
        <authorList>
            <person name="Novak L.V.F."/>
            <person name="Treitli S.C."/>
            <person name="Pyrih J."/>
            <person name="Halakuc P."/>
            <person name="Pipaliya S.V."/>
            <person name="Vacek V."/>
            <person name="Brzon O."/>
            <person name="Soukal P."/>
            <person name="Eme L."/>
            <person name="Dacks J.B."/>
            <person name="Karnkowska A."/>
            <person name="Elias M."/>
            <person name="Hampl V."/>
        </authorList>
    </citation>
    <scope>NUCLEOTIDE SEQUENCE [LARGE SCALE GENOMIC DNA]</scope>
    <source>
        <strain evidence="5">NAU3</strain>
        <tissue evidence="5">Gut</tissue>
    </source>
</reference>
<feature type="region of interest" description="Disordered" evidence="3">
    <location>
        <begin position="888"/>
        <end position="1082"/>
    </location>
</feature>
<dbReference type="Pfam" id="PF00560">
    <property type="entry name" value="LRR_1"/>
    <property type="match status" value="1"/>
</dbReference>
<evidence type="ECO:0000313" key="6">
    <source>
        <dbReference type="Proteomes" id="UP001281761"/>
    </source>
</evidence>
<dbReference type="PANTHER" id="PTHR48051">
    <property type="match status" value="1"/>
</dbReference>
<proteinExistence type="predicted"/>
<organism evidence="5 6">
    <name type="scientific">Blattamonas nauphoetae</name>
    <dbReference type="NCBI Taxonomy" id="2049346"/>
    <lineage>
        <taxon>Eukaryota</taxon>
        <taxon>Metamonada</taxon>
        <taxon>Preaxostyla</taxon>
        <taxon>Oxymonadida</taxon>
        <taxon>Blattamonas</taxon>
    </lineage>
</organism>
<feature type="compositionally biased region" description="Polar residues" evidence="3">
    <location>
        <begin position="1364"/>
        <end position="1373"/>
    </location>
</feature>
<sequence length="1964" mass="219719">MGTEQSKLLNANEATFSKKQLRTLPDSFLEDVHTRPQTLNLSTNFLESLPQLSKSFPNLRTILLKDNSFTSFPSSLSFSSNLTKIDIQSNKLTELSHAIYPSVTELILDQNLFEVLSHDFGVLFPSLQILSMTRNRLTFLPSINSDTLKKVNLESNWISKLSCCLNAPELTSINISYNCVDTLSFLPGTYMPNLDSIDLRMNQLSTFRIETCLSLRNLTLLYLTNNLLKELPDNLIDILPRLKLLWVGENKLERLPSTLVNMKNSISIFAGFNRLRWVPAFSVPSLSGLKVNVLDSLLGESPIIGKDVTFFTADFNLIDVIPPDVLNEAERLTTLSLRHNLLSEIPPSIQNCMITTLTLSQNNFSTFPSSLLSIKTLENLDLSMNRLSTIPPEIGSLIKLSRLNLSFNQITDVPVTLFRLPSLKQLILSNNHISDLPTPSQANVNTRALSSLERLLLSLNRFTKIPDLVKKCTSLKTLHLAGNKIKELDHTLLENLKQLTRLDLSFNEISKISDRFIPRVFRGIYIDLSHNALTTIPFCILQMNGALTADSQRMISEDFFQKRAESIIRHPSGAKAVQRPFSFPTSPVNINTGLANYIDISFNNILTVRISEEIDPFIEHFQNVMAMHHLSSPHFAKRDTTKAFVEPTLLPYFTNRSSSSPYLDLAFFSGASRLSPMIRCTSASTIPISEKPWFIHNGVTIWELEFKRRRSEKEKKAQLMSPYDAIRNLVRMSMSFELQSKPVQNKETNEKNISTDSLLSGHVSTSPTPLGATTPPVEPISPNDTTPSNPDKPPSPLATILTPTEPSAQSLSTVPTVTTYVPVPPVVPQLCEECFPPKSVLLSRFLKATDIPVGASSNPNSIIHFLLSHKVTYLSDYKLAQNNVPHLEESEDSYSGSFGFDDSLDSSSDDVDLTQPPEETPETVSEMKEKDLVGGDPPGGQPEPGDKQQLDDTPLSPGCPDDSDSDSEPETQDIDLNVEASPPTTRQPDTDSPAMPFDIVDDLDPQPVDDSIDDDPYQLDGPPEEEEDSEGKEENVSHSPVSTPDDPLDANPIDLEGADSSPEVVERDGNDSPSSSLDDYGGITEEMWEEELKERDSELEAEQMNPSKDNSFLTLDRKELQKRFVKDDLCSSRFLLKIHQKAHDFQQQPSRLISVTQQRWVSSLFITPSTHPEPVYRYPPFTEESTSNKTLIAEIPLRSGSLVYPFVGYQPEQLLPSQLSNEAEDVQKFHQLLNPLYHESLRNGHSSTPPVPLLRKNPKYRTDPAVLKQPNGLNLHILNNRMIRLHFNPYLININKIKDSQDNVSTDPLSRIINFRVPVPTGYVKPHLRDQHLRRFDPYSLEEPFGRLPIMGRPPRLNKMSFPSMKQSASSGIRSMNATRQGLPQQKRKMHSPYPDVMHLHDQFSRPAEDSSLSQLFEKSYGMNPLNSFESFGMSSVNSFAMSHLMSPVPKRPDVNLNVTPKNPVSLAKHNVGLSESNGERQTMEDAVLLLPIGGWDLKALIEQRSVDRIERLLKFPQELRFSTIGFDAMTRIEQETDSDLSAYHPEVKGCGLFGVFDGHKGPQAANFLSNHFVDAYLDSIREMLASDNVFPPDFMNLLLRTTLKKLTQKMWTLKVEDGSCALVMVVTPKQAFVANVGDCRAVLVSRFSSLVDAEQKRRPPPVSSSSQQTLEASPSSVGYSPGEVSPVSTPTLVESPILPRTISTQTLHDTNHFTRFRKEGRTHSVYASRQLTIDHKPTNKSERDYVMSVGGFINMQRRVNGVLAVARSMGDFDLHPAISDDPDMFEIGLCRWNGHTGPDPDGLRVLADEDSQFDFCGFEDDRGLRQILPNALAEWHKPCQPSHSDLHSYDSSTFSTSSWADSHVNDWKREDIAIVLACDGVFDVIRNDILADLVCDWMAGALSDEDLKKSNLTFEIDADDAYDMADSPKVNKGQFAKYAALRIRVASEALDSQDNISALVIIL</sequence>
<feature type="compositionally biased region" description="Acidic residues" evidence="3">
    <location>
        <begin position="1010"/>
        <end position="1031"/>
    </location>
</feature>
<comment type="caution">
    <text evidence="5">The sequence shown here is derived from an EMBL/GenBank/DDBJ whole genome shotgun (WGS) entry which is preliminary data.</text>
</comment>
<dbReference type="CDD" id="cd00143">
    <property type="entry name" value="PP2Cc"/>
    <property type="match status" value="1"/>
</dbReference>
<dbReference type="PROSITE" id="PS51746">
    <property type="entry name" value="PPM_2"/>
    <property type="match status" value="1"/>
</dbReference>
<evidence type="ECO:0000259" key="4">
    <source>
        <dbReference type="PROSITE" id="PS51746"/>
    </source>
</evidence>
<dbReference type="Gene3D" id="3.60.40.10">
    <property type="entry name" value="PPM-type phosphatase domain"/>
    <property type="match status" value="1"/>
</dbReference>
<feature type="region of interest" description="Disordered" evidence="3">
    <location>
        <begin position="740"/>
        <end position="813"/>
    </location>
</feature>
<evidence type="ECO:0000256" key="1">
    <source>
        <dbReference type="ARBA" id="ARBA00022614"/>
    </source>
</evidence>
<protein>
    <submittedName>
        <fullName evidence="5">Leucine-rich repeat protein soc-2 like protein</fullName>
    </submittedName>
</protein>
<dbReference type="SUPFAM" id="SSF52058">
    <property type="entry name" value="L domain-like"/>
    <property type="match status" value="2"/>
</dbReference>
<feature type="domain" description="PPM-type phosphatase" evidence="4">
    <location>
        <begin position="1471"/>
        <end position="1964"/>
    </location>
</feature>
<feature type="compositionally biased region" description="Polar residues" evidence="3">
    <location>
        <begin position="740"/>
        <end position="768"/>
    </location>
</feature>
<dbReference type="InterPro" id="IPR036457">
    <property type="entry name" value="PPM-type-like_dom_sf"/>
</dbReference>
<feature type="compositionally biased region" description="Polar residues" evidence="3">
    <location>
        <begin position="801"/>
        <end position="812"/>
    </location>
</feature>
<feature type="compositionally biased region" description="Acidic residues" evidence="3">
    <location>
        <begin position="961"/>
        <end position="973"/>
    </location>
</feature>
<feature type="region of interest" description="Disordered" evidence="3">
    <location>
        <begin position="1350"/>
        <end position="1373"/>
    </location>
</feature>
<dbReference type="PROSITE" id="PS51450">
    <property type="entry name" value="LRR"/>
    <property type="match status" value="6"/>
</dbReference>